<dbReference type="InterPro" id="IPR011006">
    <property type="entry name" value="CheY-like_superfamily"/>
</dbReference>
<proteinExistence type="predicted"/>
<dbReference type="Proteomes" id="UP000006683">
    <property type="component" value="Chromosome"/>
</dbReference>
<sequence length="320" mass="35533">MAKQVLICDDSAMARKQLARSLPADWDAEVHFAVDGRDALAQLDRGHFDLLFLDLNMPNLDGYGVLAELKSWARAPDVLVVSADIQPLAYRKVMDLGALNFLKKPIAADTLKAELVQFDLYQCGELQRQRGSAVQMDDALREICNIAMGQAADNMAKVLGAFIELPVPKLRRLKASEMEMLLAESFHDDSLKVISQGFIGSGIAGEALLLFEQSCYQSMGRLMGISQVDSDEARLEVQMDTANLLFASFLNGLSQQLHIPFCQSHPVVLSSVPACQLRGETLAVEISYRLTEQQILCDLLLFFPQDSLSRLEHNLQYLLE</sequence>
<evidence type="ECO:0000313" key="6">
    <source>
        <dbReference type="Proteomes" id="UP000006683"/>
    </source>
</evidence>
<dbReference type="AlphaFoldDB" id="E1SWL1"/>
<gene>
    <name evidence="5" type="ordered locus">Fbal_3274</name>
</gene>
<dbReference type="SUPFAM" id="SSF103039">
    <property type="entry name" value="CheC-like"/>
    <property type="match status" value="1"/>
</dbReference>
<feature type="modified residue" description="4-aspartylphosphate" evidence="3">
    <location>
        <position position="54"/>
    </location>
</feature>
<dbReference type="Gene3D" id="3.40.1550.10">
    <property type="entry name" value="CheC-like"/>
    <property type="match status" value="1"/>
</dbReference>
<keyword evidence="6" id="KW-1185">Reference proteome</keyword>
<dbReference type="SUPFAM" id="SSF52172">
    <property type="entry name" value="CheY-like"/>
    <property type="match status" value="1"/>
</dbReference>
<dbReference type="Pfam" id="PF00072">
    <property type="entry name" value="Response_reg"/>
    <property type="match status" value="1"/>
</dbReference>
<dbReference type="CDD" id="cd17910">
    <property type="entry name" value="CheC_ClassII"/>
    <property type="match status" value="1"/>
</dbReference>
<dbReference type="EMBL" id="CP002209">
    <property type="protein sequence ID" value="ADN77473.1"/>
    <property type="molecule type" value="Genomic_DNA"/>
</dbReference>
<name>E1SWL1_FERBD</name>
<dbReference type="eggNOG" id="COG0745">
    <property type="taxonomic scope" value="Bacteria"/>
</dbReference>
<keyword evidence="2 3" id="KW-0597">Phosphoprotein</keyword>
<dbReference type="Gene3D" id="3.40.50.2300">
    <property type="match status" value="1"/>
</dbReference>
<dbReference type="CDD" id="cd17593">
    <property type="entry name" value="REC_CheC-like"/>
    <property type="match status" value="1"/>
</dbReference>
<feature type="domain" description="Response regulatory" evidence="4">
    <location>
        <begin position="4"/>
        <end position="119"/>
    </location>
</feature>
<evidence type="ECO:0000313" key="5">
    <source>
        <dbReference type="EMBL" id="ADN77473.1"/>
    </source>
</evidence>
<dbReference type="InterPro" id="IPR001789">
    <property type="entry name" value="Sig_transdc_resp-reg_receiver"/>
</dbReference>
<dbReference type="RefSeq" id="WP_013346779.1">
    <property type="nucleotide sequence ID" value="NC_014541.1"/>
</dbReference>
<dbReference type="InterPro" id="IPR028976">
    <property type="entry name" value="CheC-like_sf"/>
</dbReference>
<dbReference type="GeneID" id="67183489"/>
<dbReference type="HOGENOM" id="CLU_848985_0_0_6"/>
<accession>E1SWL1</accession>
<dbReference type="STRING" id="550540.Fbal_3274"/>
<reference evidence="5 6" key="1">
    <citation type="journal article" date="2010" name="Stand. Genomic Sci.">
        <title>Complete genome sequence of Ferrimonas balearica type strain (PAT).</title>
        <authorList>
            <person name="Nolan M."/>
            <person name="Sikorski J."/>
            <person name="Davenport K."/>
            <person name="Lucas S."/>
            <person name="Glavina Del Rio T."/>
            <person name="Tice H."/>
            <person name="Cheng J."/>
            <person name="Goodwin L."/>
            <person name="Pitluck S."/>
            <person name="Liolios K."/>
            <person name="Ivanova N."/>
            <person name="Mavromatis K."/>
            <person name="Ovchinnikova G."/>
            <person name="Pati A."/>
            <person name="Chen A."/>
            <person name="Palaniappan K."/>
            <person name="Land M."/>
            <person name="Hauser L."/>
            <person name="Chang Y."/>
            <person name="Jeffries C."/>
            <person name="Tapia R."/>
            <person name="Brettin T."/>
            <person name="Detter J."/>
            <person name="Han C."/>
            <person name="Yasawong M."/>
            <person name="Rohde M."/>
            <person name="Tindall B."/>
            <person name="Goker M."/>
            <person name="Woyke T."/>
            <person name="Bristow J."/>
            <person name="Eisen J."/>
            <person name="Markowitz V."/>
            <person name="Hugenholtz P."/>
            <person name="Kyrpides N."/>
            <person name="Klenk H."/>
            <person name="Lapidus A."/>
        </authorList>
    </citation>
    <scope>NUCLEOTIDE SEQUENCE [LARGE SCALE GENOMIC DNA]</scope>
    <source>
        <strain evidence="6">DSM 9799 / CCM 4581 / KCTC 23876 / PAT</strain>
    </source>
</reference>
<dbReference type="GO" id="GO:0000160">
    <property type="term" value="P:phosphorelay signal transduction system"/>
    <property type="evidence" value="ECO:0007669"/>
    <property type="project" value="InterPro"/>
</dbReference>
<evidence type="ECO:0000259" key="4">
    <source>
        <dbReference type="PROSITE" id="PS50110"/>
    </source>
</evidence>
<dbReference type="eggNOG" id="COG1776">
    <property type="taxonomic scope" value="Bacteria"/>
</dbReference>
<protein>
    <submittedName>
        <fullName evidence="5">Response regulator receiver protein</fullName>
    </submittedName>
</protein>
<dbReference type="InterPro" id="IPR050595">
    <property type="entry name" value="Bact_response_regulator"/>
</dbReference>
<dbReference type="OrthoDB" id="281471at2"/>
<dbReference type="KEGG" id="fbl:Fbal_3274"/>
<dbReference type="PANTHER" id="PTHR44591:SF24">
    <property type="entry name" value="PROTEIN-GLUTAMATE METHYLESTERASE_PROTEIN-GLUTAMINE GLUTAMINASE 1"/>
    <property type="match status" value="1"/>
</dbReference>
<evidence type="ECO:0000256" key="3">
    <source>
        <dbReference type="PROSITE-ProRule" id="PRU00169"/>
    </source>
</evidence>
<dbReference type="SMART" id="SM00448">
    <property type="entry name" value="REC"/>
    <property type="match status" value="1"/>
</dbReference>
<dbReference type="PANTHER" id="PTHR44591">
    <property type="entry name" value="STRESS RESPONSE REGULATOR PROTEIN 1"/>
    <property type="match status" value="1"/>
</dbReference>
<keyword evidence="1" id="KW-0145">Chemotaxis</keyword>
<evidence type="ECO:0000256" key="2">
    <source>
        <dbReference type="ARBA" id="ARBA00022553"/>
    </source>
</evidence>
<evidence type="ECO:0000256" key="1">
    <source>
        <dbReference type="ARBA" id="ARBA00022500"/>
    </source>
</evidence>
<dbReference type="GO" id="GO:0006935">
    <property type="term" value="P:chemotaxis"/>
    <property type="evidence" value="ECO:0007669"/>
    <property type="project" value="UniProtKB-KW"/>
</dbReference>
<organism evidence="5 6">
    <name type="scientific">Ferrimonas balearica (strain DSM 9799 / CCM 4581 / KCTC 23876 / PAT)</name>
    <dbReference type="NCBI Taxonomy" id="550540"/>
    <lineage>
        <taxon>Bacteria</taxon>
        <taxon>Pseudomonadati</taxon>
        <taxon>Pseudomonadota</taxon>
        <taxon>Gammaproteobacteria</taxon>
        <taxon>Alteromonadales</taxon>
        <taxon>Ferrimonadaceae</taxon>
        <taxon>Ferrimonas</taxon>
    </lineage>
</organism>
<dbReference type="PROSITE" id="PS50110">
    <property type="entry name" value="RESPONSE_REGULATORY"/>
    <property type="match status" value="1"/>
</dbReference>